<feature type="compositionally biased region" description="Basic and acidic residues" evidence="1">
    <location>
        <begin position="235"/>
        <end position="247"/>
    </location>
</feature>
<dbReference type="Proteomes" id="UP001460270">
    <property type="component" value="Unassembled WGS sequence"/>
</dbReference>
<evidence type="ECO:0000256" key="1">
    <source>
        <dbReference type="SAM" id="MobiDB-lite"/>
    </source>
</evidence>
<feature type="region of interest" description="Disordered" evidence="1">
    <location>
        <begin position="235"/>
        <end position="275"/>
    </location>
</feature>
<name>A0AAW0NWR2_9GOBI</name>
<evidence type="ECO:0000313" key="3">
    <source>
        <dbReference type="Proteomes" id="UP001460270"/>
    </source>
</evidence>
<gene>
    <name evidence="2" type="ORF">WMY93_014923</name>
</gene>
<evidence type="ECO:0000313" key="2">
    <source>
        <dbReference type="EMBL" id="KAK7910239.1"/>
    </source>
</evidence>
<dbReference type="EMBL" id="JBBPFD010000010">
    <property type="protein sequence ID" value="KAK7910239.1"/>
    <property type="molecule type" value="Genomic_DNA"/>
</dbReference>
<proteinExistence type="predicted"/>
<organism evidence="2 3">
    <name type="scientific">Mugilogobius chulae</name>
    <name type="common">yellowstripe goby</name>
    <dbReference type="NCBI Taxonomy" id="88201"/>
    <lineage>
        <taxon>Eukaryota</taxon>
        <taxon>Metazoa</taxon>
        <taxon>Chordata</taxon>
        <taxon>Craniata</taxon>
        <taxon>Vertebrata</taxon>
        <taxon>Euteleostomi</taxon>
        <taxon>Actinopterygii</taxon>
        <taxon>Neopterygii</taxon>
        <taxon>Teleostei</taxon>
        <taxon>Neoteleostei</taxon>
        <taxon>Acanthomorphata</taxon>
        <taxon>Gobiaria</taxon>
        <taxon>Gobiiformes</taxon>
        <taxon>Gobioidei</taxon>
        <taxon>Gobiidae</taxon>
        <taxon>Gobionellinae</taxon>
        <taxon>Mugilogobius</taxon>
    </lineage>
</organism>
<accession>A0AAW0NWR2</accession>
<feature type="region of interest" description="Disordered" evidence="1">
    <location>
        <begin position="106"/>
        <end position="129"/>
    </location>
</feature>
<protein>
    <submittedName>
        <fullName evidence="2">Uncharacterized protein</fullName>
    </submittedName>
</protein>
<reference evidence="3" key="1">
    <citation type="submission" date="2024-04" db="EMBL/GenBank/DDBJ databases">
        <title>Salinicola lusitanus LLJ914,a marine bacterium isolated from the Okinawa Trough.</title>
        <authorList>
            <person name="Li J."/>
        </authorList>
    </citation>
    <scope>NUCLEOTIDE SEQUENCE [LARGE SCALE GENOMIC DNA]</scope>
</reference>
<feature type="compositionally biased region" description="Basic and acidic residues" evidence="1">
    <location>
        <begin position="106"/>
        <end position="128"/>
    </location>
</feature>
<dbReference type="AlphaFoldDB" id="A0AAW0NWR2"/>
<comment type="caution">
    <text evidence="2">The sequence shown here is derived from an EMBL/GenBank/DDBJ whole genome shotgun (WGS) entry which is preliminary data.</text>
</comment>
<keyword evidence="3" id="KW-1185">Reference proteome</keyword>
<sequence>MTSNRVTTRKVMKAYRILLVSSRDEITTKSHSMYHFTMCCRRKTTDAPVNQINGNCRSCCVRLTTDAHCASAPHDSASSLQDGGARNIRKLLEQTDTIQFMEKTVREHQDEKEKREPDLSQKEEENRELSTSLIELKQEVREQKRTIKFMEKINLKDEEIKQLNASVEETDQILCEKETERRQLLRNIDDKIQIDEQRMQEVLDQKEQENRQLSTSLQELQQQLQEQKIVIEKTQADNQIEKQKTEDLQTQLGQKEEENRELTTSVQDLKQELEN</sequence>